<feature type="domain" description="Alpha/beta hydrolase fold-3" evidence="1">
    <location>
        <begin position="71"/>
        <end position="185"/>
    </location>
</feature>
<evidence type="ECO:0000313" key="3">
    <source>
        <dbReference type="Proteomes" id="UP000813461"/>
    </source>
</evidence>
<organism evidence="2 3">
    <name type="scientific">Paraphoma chrysanthemicola</name>
    <dbReference type="NCBI Taxonomy" id="798071"/>
    <lineage>
        <taxon>Eukaryota</taxon>
        <taxon>Fungi</taxon>
        <taxon>Dikarya</taxon>
        <taxon>Ascomycota</taxon>
        <taxon>Pezizomycotina</taxon>
        <taxon>Dothideomycetes</taxon>
        <taxon>Pleosporomycetidae</taxon>
        <taxon>Pleosporales</taxon>
        <taxon>Pleosporineae</taxon>
        <taxon>Phaeosphaeriaceae</taxon>
        <taxon>Paraphoma</taxon>
    </lineage>
</organism>
<dbReference type="InterPro" id="IPR029058">
    <property type="entry name" value="AB_hydrolase_fold"/>
</dbReference>
<keyword evidence="3" id="KW-1185">Reference proteome</keyword>
<dbReference type="GO" id="GO:0016787">
    <property type="term" value="F:hydrolase activity"/>
    <property type="evidence" value="ECO:0007669"/>
    <property type="project" value="UniProtKB-KW"/>
</dbReference>
<dbReference type="Proteomes" id="UP000813461">
    <property type="component" value="Unassembled WGS sequence"/>
</dbReference>
<keyword evidence="2" id="KW-0378">Hydrolase</keyword>
<gene>
    <name evidence="2" type="ORF">FB567DRAFT_193484</name>
</gene>
<dbReference type="Pfam" id="PF07859">
    <property type="entry name" value="Abhydrolase_3"/>
    <property type="match status" value="1"/>
</dbReference>
<name>A0A8K0VT84_9PLEO</name>
<evidence type="ECO:0000259" key="1">
    <source>
        <dbReference type="Pfam" id="PF07859"/>
    </source>
</evidence>
<proteinExistence type="predicted"/>
<dbReference type="InterPro" id="IPR013094">
    <property type="entry name" value="AB_hydrolase_3"/>
</dbReference>
<accession>A0A8K0VT84</accession>
<comment type="caution">
    <text evidence="2">The sequence shown here is derived from an EMBL/GenBank/DDBJ whole genome shotgun (WGS) entry which is preliminary data.</text>
</comment>
<reference evidence="2" key="1">
    <citation type="journal article" date="2021" name="Nat. Commun.">
        <title>Genetic determinants of endophytism in the Arabidopsis root mycobiome.</title>
        <authorList>
            <person name="Mesny F."/>
            <person name="Miyauchi S."/>
            <person name="Thiergart T."/>
            <person name="Pickel B."/>
            <person name="Atanasova L."/>
            <person name="Karlsson M."/>
            <person name="Huettel B."/>
            <person name="Barry K.W."/>
            <person name="Haridas S."/>
            <person name="Chen C."/>
            <person name="Bauer D."/>
            <person name="Andreopoulos W."/>
            <person name="Pangilinan J."/>
            <person name="LaButti K."/>
            <person name="Riley R."/>
            <person name="Lipzen A."/>
            <person name="Clum A."/>
            <person name="Drula E."/>
            <person name="Henrissat B."/>
            <person name="Kohler A."/>
            <person name="Grigoriev I.V."/>
            <person name="Martin F.M."/>
            <person name="Hacquard S."/>
        </authorList>
    </citation>
    <scope>NUCLEOTIDE SEQUENCE</scope>
    <source>
        <strain evidence="2">MPI-SDFR-AT-0120</strain>
    </source>
</reference>
<sequence>MPLRLRANAFIARPTTWLPATRHGCVGAPLTRALSAVTPAPRREQFSVPCRSNGSITLDIFHASKPSPPVIVYLPSGPLVTLGPDEEDAVITALQQHSEATIARINYRASTIHKYPTPVHDVLAGFDWLRDTFIRDEFNRSYIARLGVCGQLLGGSLAAMLALTECRLGESGIGAAAINNPLADWVFPEELPFIGTTELPEPLAAEDTALPADEDPMSSIALEATSDSARKSRLRSKKEIPMTAWQRYSANFVVPVRSLTLARDLLFRKTENYFDPFASPIHYFRSPVAQLVLPHSEDTSASLQPDILHDAEIQMTLNHYTAGGGWANAAPELPTLTRCRAYMRGYPPAGSKINFPAWNVTTGLESPLSDQSKEITKMLRRSIARHTLKGHAGRTRWHDAIEKQMYEEIAEERVLLNDCPGVGLWTGQAGDFHERHMHDIGHWLKGQLELGAS</sequence>
<evidence type="ECO:0000313" key="2">
    <source>
        <dbReference type="EMBL" id="KAH7074306.1"/>
    </source>
</evidence>
<dbReference type="AlphaFoldDB" id="A0A8K0VT84"/>
<protein>
    <submittedName>
        <fullName evidence="2">Alpha/Beta hydrolase protein</fullName>
    </submittedName>
</protein>
<dbReference type="SUPFAM" id="SSF53474">
    <property type="entry name" value="alpha/beta-Hydrolases"/>
    <property type="match status" value="1"/>
</dbReference>
<dbReference type="Gene3D" id="3.40.50.1820">
    <property type="entry name" value="alpha/beta hydrolase"/>
    <property type="match status" value="1"/>
</dbReference>
<dbReference type="OrthoDB" id="5396420at2759"/>
<dbReference type="EMBL" id="JAGMVJ010000021">
    <property type="protein sequence ID" value="KAH7074306.1"/>
    <property type="molecule type" value="Genomic_DNA"/>
</dbReference>